<evidence type="ECO:0000313" key="1">
    <source>
        <dbReference type="EMBL" id="PWN17635.1"/>
    </source>
</evidence>
<dbReference type="PANTHER" id="PTHR47188:SF1">
    <property type="entry name" value="PROTEIN TAR1"/>
    <property type="match status" value="1"/>
</dbReference>
<organism evidence="1 2">
    <name type="scientific">Pseudomicrostroma glucosiphilum</name>
    <dbReference type="NCBI Taxonomy" id="1684307"/>
    <lineage>
        <taxon>Eukaryota</taxon>
        <taxon>Fungi</taxon>
        <taxon>Dikarya</taxon>
        <taxon>Basidiomycota</taxon>
        <taxon>Ustilaginomycotina</taxon>
        <taxon>Exobasidiomycetes</taxon>
        <taxon>Microstromatales</taxon>
        <taxon>Microstromatales incertae sedis</taxon>
        <taxon>Pseudomicrostroma</taxon>
    </lineage>
</organism>
<dbReference type="STRING" id="1684307.A0A316U3Z8"/>
<name>A0A316U3Z8_9BASI</name>
<dbReference type="OrthoDB" id="8092968at2759"/>
<sequence>MLLLKSITEDPDRSMVLRKDPTCIHFHCAYGFATQRLADMLDSSVHNFTYCLTLFPKCFSSFPHGTCSLSVSPQYLALDGIYHPF</sequence>
<dbReference type="RefSeq" id="XP_025344795.1">
    <property type="nucleotide sequence ID" value="XM_025489353.1"/>
</dbReference>
<reference evidence="1 2" key="1">
    <citation type="journal article" date="2018" name="Mol. Biol. Evol.">
        <title>Broad Genomic Sampling Reveals a Smut Pathogenic Ancestry of the Fungal Clade Ustilaginomycotina.</title>
        <authorList>
            <person name="Kijpornyongpan T."/>
            <person name="Mondo S.J."/>
            <person name="Barry K."/>
            <person name="Sandor L."/>
            <person name="Lee J."/>
            <person name="Lipzen A."/>
            <person name="Pangilinan J."/>
            <person name="LaButti K."/>
            <person name="Hainaut M."/>
            <person name="Henrissat B."/>
            <person name="Grigoriev I.V."/>
            <person name="Spatafora J.W."/>
            <person name="Aime M.C."/>
        </authorList>
    </citation>
    <scope>NUCLEOTIDE SEQUENCE [LARGE SCALE GENOMIC DNA]</scope>
    <source>
        <strain evidence="1 2">MCA 4718</strain>
    </source>
</reference>
<evidence type="ECO:0000313" key="2">
    <source>
        <dbReference type="Proteomes" id="UP000245942"/>
    </source>
</evidence>
<accession>A0A316U3Z8</accession>
<dbReference type="InterPro" id="IPR044792">
    <property type="entry name" value="TAR1"/>
</dbReference>
<dbReference type="EMBL" id="KZ819350">
    <property type="protein sequence ID" value="PWN17635.1"/>
    <property type="molecule type" value="Genomic_DNA"/>
</dbReference>
<dbReference type="GO" id="GO:0043457">
    <property type="term" value="P:regulation of cellular respiration"/>
    <property type="evidence" value="ECO:0007669"/>
    <property type="project" value="InterPro"/>
</dbReference>
<proteinExistence type="predicted"/>
<keyword evidence="2" id="KW-1185">Reference proteome</keyword>
<protein>
    <submittedName>
        <fullName evidence="1">Uncharacterized protein</fullName>
    </submittedName>
</protein>
<dbReference type="Proteomes" id="UP000245942">
    <property type="component" value="Unassembled WGS sequence"/>
</dbReference>
<dbReference type="AlphaFoldDB" id="A0A316U3Z8"/>
<dbReference type="GeneID" id="37011087"/>
<dbReference type="PANTHER" id="PTHR47188">
    <property type="entry name" value="PROTEIN TAR1"/>
    <property type="match status" value="1"/>
</dbReference>
<gene>
    <name evidence="1" type="ORF">BCV69DRAFT_151736</name>
</gene>